<dbReference type="NCBIfam" id="TIGR04183">
    <property type="entry name" value="Por_Secre_tail"/>
    <property type="match status" value="1"/>
</dbReference>
<gene>
    <name evidence="3" type="ORF">CJD36_005005</name>
</gene>
<dbReference type="Pfam" id="PF18962">
    <property type="entry name" value="Por_Secre_tail"/>
    <property type="match status" value="1"/>
</dbReference>
<dbReference type="InterPro" id="IPR026444">
    <property type="entry name" value="Secre_tail"/>
</dbReference>
<dbReference type="AlphaFoldDB" id="A0A2S7T1K9"/>
<name>A0A2S7T1K9_9BACT</name>
<evidence type="ECO:0000313" key="4">
    <source>
        <dbReference type="Proteomes" id="UP000239872"/>
    </source>
</evidence>
<feature type="domain" description="Secretion system C-terminal sorting" evidence="2">
    <location>
        <begin position="229"/>
        <end position="288"/>
    </location>
</feature>
<accession>A0A2S7T1K9</accession>
<protein>
    <recommendedName>
        <fullName evidence="2">Secretion system C-terminal sorting domain-containing protein</fullName>
    </recommendedName>
</protein>
<reference evidence="3 4" key="1">
    <citation type="submission" date="2018-01" db="EMBL/GenBank/DDBJ databases">
        <title>A novel member of the phylum Bacteroidetes isolated from glacier ice.</title>
        <authorList>
            <person name="Liu Q."/>
            <person name="Xin Y.-H."/>
        </authorList>
    </citation>
    <scope>NUCLEOTIDE SEQUENCE [LARGE SCALE GENOMIC DNA]</scope>
    <source>
        <strain evidence="3 4">RB1R16</strain>
    </source>
</reference>
<proteinExistence type="predicted"/>
<evidence type="ECO:0000259" key="2">
    <source>
        <dbReference type="Pfam" id="PF18962"/>
    </source>
</evidence>
<dbReference type="OrthoDB" id="2505409at2"/>
<organism evidence="3 4">
    <name type="scientific">Flavipsychrobacter stenotrophus</name>
    <dbReference type="NCBI Taxonomy" id="2077091"/>
    <lineage>
        <taxon>Bacteria</taxon>
        <taxon>Pseudomonadati</taxon>
        <taxon>Bacteroidota</taxon>
        <taxon>Chitinophagia</taxon>
        <taxon>Chitinophagales</taxon>
        <taxon>Chitinophagaceae</taxon>
        <taxon>Flavipsychrobacter</taxon>
    </lineage>
</organism>
<evidence type="ECO:0000256" key="1">
    <source>
        <dbReference type="SAM" id="SignalP"/>
    </source>
</evidence>
<sequence length="296" mass="32826">MKKLIIAIVLICGTLGAQAQKIYFTDTSNTWKVIRDSLIGGTLVHNYADYHVVKDSVVGGHTYHWYNFDGGDCSHCGSLVREDTAQKKVFLRYVPHDSEIVLFNYNLHLGDTFIIHPFYDASYVVTDTIITMINGIGHKAWEFARFIPGTTFAHWCKVVEGIGNVDHPTAMFRPIGMPTYTDMIYCFHNNGTTPPLSPNIGNLNNTTSCTYYPSLDVASVSSGNNDLELYPNPVTGVLTITSPFSLEQVVIINFIGKIMVSVIPAKNKATIDVSSLPAGIYFARINGMVVRKFVKE</sequence>
<feature type="signal peptide" evidence="1">
    <location>
        <begin position="1"/>
        <end position="19"/>
    </location>
</feature>
<dbReference type="RefSeq" id="WP_105037987.1">
    <property type="nucleotide sequence ID" value="NZ_PPSL01000001.1"/>
</dbReference>
<dbReference type="EMBL" id="PPSL01000001">
    <property type="protein sequence ID" value="PQJ13103.1"/>
    <property type="molecule type" value="Genomic_DNA"/>
</dbReference>
<evidence type="ECO:0000313" key="3">
    <source>
        <dbReference type="EMBL" id="PQJ13103.1"/>
    </source>
</evidence>
<dbReference type="Proteomes" id="UP000239872">
    <property type="component" value="Unassembled WGS sequence"/>
</dbReference>
<comment type="caution">
    <text evidence="3">The sequence shown here is derived from an EMBL/GenBank/DDBJ whole genome shotgun (WGS) entry which is preliminary data.</text>
</comment>
<keyword evidence="4" id="KW-1185">Reference proteome</keyword>
<keyword evidence="1" id="KW-0732">Signal</keyword>
<feature type="chain" id="PRO_5015597216" description="Secretion system C-terminal sorting domain-containing protein" evidence="1">
    <location>
        <begin position="20"/>
        <end position="296"/>
    </location>
</feature>